<dbReference type="InterPro" id="IPR009081">
    <property type="entry name" value="PP-bd_ACP"/>
</dbReference>
<dbReference type="PROSITE" id="PS50075">
    <property type="entry name" value="CARRIER"/>
    <property type="match status" value="1"/>
</dbReference>
<dbReference type="InterPro" id="IPR029063">
    <property type="entry name" value="SAM-dependent_MTases_sf"/>
</dbReference>
<evidence type="ECO:0000259" key="22">
    <source>
        <dbReference type="PROSITE" id="PS50075"/>
    </source>
</evidence>
<dbReference type="GO" id="GO:0034081">
    <property type="term" value="C:polyketide synthase complex"/>
    <property type="evidence" value="ECO:0007669"/>
    <property type="project" value="UniProtKB-ARBA"/>
</dbReference>
<dbReference type="PANTHER" id="PTHR43775">
    <property type="entry name" value="FATTY ACID SYNTHASE"/>
    <property type="match status" value="1"/>
</dbReference>
<dbReference type="Pfam" id="PF22621">
    <property type="entry name" value="CurL-like_PKS_C"/>
    <property type="match status" value="1"/>
</dbReference>
<evidence type="ECO:0000256" key="17">
    <source>
        <dbReference type="ARBA" id="ARBA00073623"/>
    </source>
</evidence>
<dbReference type="SMART" id="SM00822">
    <property type="entry name" value="PKS_KR"/>
    <property type="match status" value="1"/>
</dbReference>
<dbReference type="Gene3D" id="3.40.47.10">
    <property type="match status" value="1"/>
</dbReference>
<dbReference type="Pfam" id="PF00109">
    <property type="entry name" value="ketoacyl-synt"/>
    <property type="match status" value="1"/>
</dbReference>
<dbReference type="InterPro" id="IPR013968">
    <property type="entry name" value="PKS_KR"/>
</dbReference>
<dbReference type="SMART" id="SM00825">
    <property type="entry name" value="PKS_KS"/>
    <property type="match status" value="1"/>
</dbReference>
<dbReference type="CDD" id="cd00833">
    <property type="entry name" value="PKS"/>
    <property type="match status" value="1"/>
</dbReference>
<dbReference type="SUPFAM" id="SSF51735">
    <property type="entry name" value="NAD(P)-binding Rossmann-fold domains"/>
    <property type="match status" value="2"/>
</dbReference>
<dbReference type="InterPro" id="IPR016036">
    <property type="entry name" value="Malonyl_transacylase_ACP-bd"/>
</dbReference>
<dbReference type="SUPFAM" id="SSF52151">
    <property type="entry name" value="FabD/lysophospholipase-like"/>
    <property type="match status" value="1"/>
</dbReference>
<evidence type="ECO:0000256" key="1">
    <source>
        <dbReference type="ARBA" id="ARBA00001937"/>
    </source>
</evidence>
<dbReference type="CDD" id="cd02440">
    <property type="entry name" value="AdoMet_MTases"/>
    <property type="match status" value="1"/>
</dbReference>
<dbReference type="Gene3D" id="3.40.366.10">
    <property type="entry name" value="Malonyl-Coenzyme A Acyl Carrier Protein, domain 2"/>
    <property type="match status" value="1"/>
</dbReference>
<dbReference type="PANTHER" id="PTHR43775:SF51">
    <property type="entry name" value="INACTIVE PHENOLPHTHIOCEROL SYNTHESIS POLYKETIDE SYNTHASE TYPE I PKS1-RELATED"/>
    <property type="match status" value="1"/>
</dbReference>
<dbReference type="Pfam" id="PF00550">
    <property type="entry name" value="PP-binding"/>
    <property type="match status" value="1"/>
</dbReference>
<sequence>MNTQFNGLEIAIIGLAGRFPGSQTLDQFWENLKAGVELVSAFSSTVLSNAEQPSPTAPSHQDDRRIKAGAVLTDIEYFDAAFFGFNPREAESMDPQHRLFLECAWEALENAGYTAATEEKSIGVYAGVGMGTYLLHNLSPNPEWMASKGFLQTLIGVDKDYLPTRVSYKLNLTGPSVSVGTACSSSLVAVHLACQSLLSGECDMAIAAGVAVKVPQTELTLSPDEIVSPDGHCKAFDAKANGTVGGNGLGAVVLKRLEDAIADRDAIYAVIKGSAINNDGALKVGYTAPSQAGQAKVIRAAQVMAEVEPDTISYLETHGTGTALGDPIEVAAMTQAFRIGTANTGFCAIGSVKTNVGHLDAAAGMAGLIKTVLSLHHKVLPPSLNFETPNPEIDFANSPFYVNTKLTEWNVKDSPRRAGVSSFGFGGTNVHMVLEEAPPPEVSSPSRPHQLLLLSAKTRSALDAITVNLAQYLQQHPDLNLADVAYTLQIGRTAFEHRRVAVCSTLDEAVESLGEPQYGLIDPDSDRPVVFMFTGQGAQYVNMARELYQCEPTFREVCDRCCTLLHPQLGFDLRQVLYPTVENVETATQQLQQTAITQPALFVIEYALAQLWMSWGVQPVAMIGHSIGEYVAACLAGVFSLEDALSLVVRRGQLMQQQPKGAMLSVELLLDDVQRLIRESGKKLSIAANNSPALNVVSGTVEAIESLERQLTDQGVNVRRLHTSHAFHSEMMEAIAEPFTLAVKHIQLHPPQIPLISNVTGTWMTATDATDPLYWAKHLRQTVRFSEGIAELLQDSTRIFLEVGPGRTLATLTKQQAEGRAIFSSLRHPHDRQSDMAFLLNTLGRLWLAGVQVDGAGFYQHEKRDRLPLPTYPFERQRYWIDPPPPSTQSRAFQPLISASEQWNCLLEAGQAQDTTATVDQPMYLANQQGLAQLSLAYINLALRSLGAFSDINKTYSDQELFDRYGIIPRYQLLVSQWLQVLVEQGHLQQDQGRFTHLISCSLESVNALLETVRVEWADSPQVIDLVQRCGENLRSVLIGKTEPLTLFKGLLYDFKSRTPPQADGVWKQSFSRIRDSDCKPQSFAAERRGIYPLLDSIENLASEFPSHSYYSKIIRAILQQAVESLPSIAHLRILEIGSGIGHITDELLPLLPLSQTHYCFADVGNSFFHEASKRFSQYASIACRALDLDQPLTEQGFAKHSVDVAIAVKSLHIAKNIEASLQQIHELLAPGGFLLVWEKTQQTPDFYMTWALLMNPAQDEAHRLKNPYLSQEQWQDALQAGGFVQVAAFLETDVFGQRLLIAQAATSASPSVPAAFTAPLQPSDSIHSVRSGKKPDLADWFYVPTWKRALLPQPFQFGIQTPQSERWLVFGDRHQCDLAAQLLRQLQHDGQDVITVGIGEQFVCQNQTLDSPQEYTLNPQNRDDYDALLKALQAQNWIPTQILHLWTIQHDTVSTLLETVDQTQVTGFYSLLFLVQALGKQNVTQALQLAVVSNHLQSVTGEEPISPEKSTVLGVVKVIPQEYPNIRCRSIDVLLPDTDSRLKLLIDSLLIELRADTSDDIIVYRGKHRWIPAFDSVRLDETFEGTSRLRQGGVYLITGGLGAIGLALASHLAQTAQAKLILIGRSAFPDRQDWETWLTTHDKDDQVSDKIRKLKQLEDLGAEVWVTEADVTQLEPMQQTIAQAQTRFGQINGVIHAAGILKEGAIGRTTAEDAEKVLAPKVKGALVLDAIFKEVQLDFFICCSSRAAINPVFGQMSYAAANTFLDAFAHYKTVNAGTPTISINWISPWQEGGIAVEAAKKLAQLQPHSSSSADLLKHGLSDSEGIKAFSRIVGSSFPQVLVSTTDLFADMDQQEYTLFTSLDTSASQDRKESTPSTYPRPSLSYAYVPPRNELEQAIAQIWQQFLGIDPVGIHDSFFELGGHSLMATQVMAQMSGVAQVNLSMNVLFEQPTVAEIAQYIERIRCVAHNLQSPIHADSDDRAEIEL</sequence>
<dbReference type="SUPFAM" id="SSF55048">
    <property type="entry name" value="Probable ACP-binding domain of malonyl-CoA ACP transacylase"/>
    <property type="match status" value="1"/>
</dbReference>
<feature type="domain" description="Ketosynthase family 3 (KS3)" evidence="23">
    <location>
        <begin position="7"/>
        <end position="436"/>
    </location>
</feature>
<dbReference type="PROSITE" id="PS52004">
    <property type="entry name" value="KS3_2"/>
    <property type="match status" value="1"/>
</dbReference>
<dbReference type="InterPro" id="IPR036291">
    <property type="entry name" value="NAD(P)-bd_dom_sf"/>
</dbReference>
<organism evidence="24 25">
    <name type="scientific">Drouetiella hepatica Uher 2000/2452</name>
    <dbReference type="NCBI Taxonomy" id="904376"/>
    <lineage>
        <taxon>Bacteria</taxon>
        <taxon>Bacillati</taxon>
        <taxon>Cyanobacteriota</taxon>
        <taxon>Cyanophyceae</taxon>
        <taxon>Oculatellales</taxon>
        <taxon>Oculatellaceae</taxon>
        <taxon>Drouetiella</taxon>
    </lineage>
</organism>
<dbReference type="Gene3D" id="3.40.50.720">
    <property type="entry name" value="NAD(P)-binding Rossmann-like Domain"/>
    <property type="match status" value="1"/>
</dbReference>
<dbReference type="GO" id="GO:0006633">
    <property type="term" value="P:fatty acid biosynthetic process"/>
    <property type="evidence" value="ECO:0007669"/>
    <property type="project" value="InterPro"/>
</dbReference>
<dbReference type="InterPro" id="IPR016035">
    <property type="entry name" value="Acyl_Trfase/lysoPLipase"/>
</dbReference>
<dbReference type="InterPro" id="IPR020841">
    <property type="entry name" value="PKS_Beta-ketoAc_synthase_dom"/>
</dbReference>
<evidence type="ECO:0000256" key="3">
    <source>
        <dbReference type="ARBA" id="ARBA00022450"/>
    </source>
</evidence>
<evidence type="ECO:0000256" key="9">
    <source>
        <dbReference type="ARBA" id="ARBA00023098"/>
    </source>
</evidence>
<gene>
    <name evidence="24" type="ORF">KME15_18880</name>
</gene>
<dbReference type="Pfam" id="PF02801">
    <property type="entry name" value="Ketoacyl-synt_C"/>
    <property type="match status" value="1"/>
</dbReference>
<dbReference type="SMART" id="SM00823">
    <property type="entry name" value="PKS_PP"/>
    <property type="match status" value="1"/>
</dbReference>
<dbReference type="CDD" id="cd08953">
    <property type="entry name" value="KR_2_SDR_x"/>
    <property type="match status" value="1"/>
</dbReference>
<comment type="caution">
    <text evidence="24">The sequence shown here is derived from an EMBL/GenBank/DDBJ whole genome shotgun (WGS) entry which is preliminary data.</text>
</comment>
<dbReference type="Gene3D" id="3.30.70.3290">
    <property type="match status" value="1"/>
</dbReference>
<dbReference type="Pfam" id="PF21394">
    <property type="entry name" value="Beta-ketacyl_N"/>
    <property type="match status" value="1"/>
</dbReference>
<comment type="function">
    <text evidence="15">Part of the PpsABCDE complex involved in the biosynthesis of the lipid core common to phthiocerols and phenolphthiocerols by successive additions of malonyl-CoA or methylmalonyl-CoA extender units. PpsA can accept as substrate the activated forms of either icosanoyl (C20), docosanoyl (C22) or lignoceroyl (C24) groups from FadD26, or a (4-hydroxyphenyl)-C17 or (4-hydroxyphenyl)-C19 fatty acyl from FadD29. PpsA initiates the biosynthesis and extends its substrate using a malonyl-CoA extender unit. The PpsB and PpsC proteins add the second and third malonyl-CoA extender units. PpsD adds an (R)-methylmalonyl unit and PpsE adds a second (R)-methylmalonyl unit. The incorporation of the methylmalonyl units results in formation of two branched methyl groups in the elongated product.</text>
</comment>
<evidence type="ECO:0000259" key="23">
    <source>
        <dbReference type="PROSITE" id="PS52004"/>
    </source>
</evidence>
<comment type="cofactor">
    <cofactor evidence="2">
        <name>pantetheine 4'-phosphate</name>
        <dbReference type="ChEBI" id="CHEBI:47942"/>
    </cofactor>
</comment>
<dbReference type="Pfam" id="PF08242">
    <property type="entry name" value="Methyltransf_12"/>
    <property type="match status" value="1"/>
</dbReference>
<dbReference type="Gene3D" id="1.10.1200.10">
    <property type="entry name" value="ACP-like"/>
    <property type="match status" value="1"/>
</dbReference>
<reference evidence="24" key="2">
    <citation type="journal article" date="2022" name="Microbiol. Resour. Announc.">
        <title>Metagenome Sequencing to Explore Phylogenomics of Terrestrial Cyanobacteria.</title>
        <authorList>
            <person name="Ward R.D."/>
            <person name="Stajich J.E."/>
            <person name="Johansen J.R."/>
            <person name="Huntemann M."/>
            <person name="Clum A."/>
            <person name="Foster B."/>
            <person name="Foster B."/>
            <person name="Roux S."/>
            <person name="Palaniappan K."/>
            <person name="Varghese N."/>
            <person name="Mukherjee S."/>
            <person name="Reddy T.B.K."/>
            <person name="Daum C."/>
            <person name="Copeland A."/>
            <person name="Chen I.A."/>
            <person name="Ivanova N.N."/>
            <person name="Kyrpides N.C."/>
            <person name="Shapiro N."/>
            <person name="Eloe-Fadrosh E.A."/>
            <person name="Pietrasiak N."/>
        </authorList>
    </citation>
    <scope>NUCLEOTIDE SEQUENCE</scope>
    <source>
        <strain evidence="24">UHER 2000/2452</strain>
    </source>
</reference>
<dbReference type="SUPFAM" id="SSF53901">
    <property type="entry name" value="Thiolase-like"/>
    <property type="match status" value="1"/>
</dbReference>
<comment type="cofactor">
    <cofactor evidence="1">
        <name>NADP(+)</name>
        <dbReference type="ChEBI" id="CHEBI:58349"/>
    </cofactor>
</comment>
<dbReference type="Proteomes" id="UP000757435">
    <property type="component" value="Unassembled WGS sequence"/>
</dbReference>
<keyword evidence="8" id="KW-0560">Oxidoreductase</keyword>
<evidence type="ECO:0000256" key="13">
    <source>
        <dbReference type="ARBA" id="ARBA00052119"/>
    </source>
</evidence>
<feature type="domain" description="Carrier" evidence="22">
    <location>
        <begin position="1890"/>
        <end position="1965"/>
    </location>
</feature>
<evidence type="ECO:0000256" key="21">
    <source>
        <dbReference type="SAM" id="MobiDB-lite"/>
    </source>
</evidence>
<dbReference type="FunFam" id="1.10.1200.10:FF:000005">
    <property type="entry name" value="Nonribosomal peptide synthetase 1"/>
    <property type="match status" value="1"/>
</dbReference>
<evidence type="ECO:0000313" key="24">
    <source>
        <dbReference type="EMBL" id="MBW4660743.1"/>
    </source>
</evidence>
<evidence type="ECO:0000313" key="25">
    <source>
        <dbReference type="Proteomes" id="UP000757435"/>
    </source>
</evidence>
<feature type="region of interest" description="Disordered" evidence="21">
    <location>
        <begin position="1863"/>
        <end position="1883"/>
    </location>
</feature>
<dbReference type="SUPFAM" id="SSF53335">
    <property type="entry name" value="S-adenosyl-L-methionine-dependent methyltransferases"/>
    <property type="match status" value="1"/>
</dbReference>
<dbReference type="GO" id="GO:0031177">
    <property type="term" value="F:phosphopantetheine binding"/>
    <property type="evidence" value="ECO:0007669"/>
    <property type="project" value="InterPro"/>
</dbReference>
<dbReference type="InterPro" id="IPR014030">
    <property type="entry name" value="Ketoacyl_synth_N"/>
</dbReference>
<keyword evidence="9" id="KW-0443">Lipid metabolism</keyword>
<evidence type="ECO:0000256" key="14">
    <source>
        <dbReference type="ARBA" id="ARBA00052745"/>
    </source>
</evidence>
<evidence type="ECO:0000256" key="16">
    <source>
        <dbReference type="ARBA" id="ARBA00066974"/>
    </source>
</evidence>
<keyword evidence="4" id="KW-0597">Phosphoprotein</keyword>
<dbReference type="GO" id="GO:0004315">
    <property type="term" value="F:3-oxoacyl-[acyl-carrier-protein] synthase activity"/>
    <property type="evidence" value="ECO:0007669"/>
    <property type="project" value="InterPro"/>
</dbReference>
<dbReference type="InterPro" id="IPR020806">
    <property type="entry name" value="PKS_PP-bd"/>
</dbReference>
<dbReference type="Pfam" id="PF00698">
    <property type="entry name" value="Acyl_transf_1"/>
    <property type="match status" value="1"/>
</dbReference>
<dbReference type="EMBL" id="JAHHHD010000025">
    <property type="protein sequence ID" value="MBW4660743.1"/>
    <property type="molecule type" value="Genomic_DNA"/>
</dbReference>
<protein>
    <recommendedName>
        <fullName evidence="17">Phenolphthiocerol/phthiocerol polyketide synthase subunit E</fullName>
        <ecNumber evidence="16">2.3.1.292</ecNumber>
    </recommendedName>
    <alternativeName>
        <fullName evidence="19">(Phenol)carboxyphthiodiolenone synthase subunit E</fullName>
    </alternativeName>
    <alternativeName>
        <fullName evidence="20">Beta-ketoacyl-acyl-carrier-protein synthase I</fullName>
    </alternativeName>
    <alternativeName>
        <fullName evidence="18">Phthiocerol synthesis polyketide synthase type I PpsE</fullName>
    </alternativeName>
</protein>
<dbReference type="InterPro" id="IPR050091">
    <property type="entry name" value="PKS_NRPS_Biosynth_Enz"/>
</dbReference>
<dbReference type="Gene3D" id="3.30.70.250">
    <property type="entry name" value="Malonyl-CoA ACP transacylase, ACP-binding"/>
    <property type="match status" value="1"/>
</dbReference>
<evidence type="ECO:0000256" key="19">
    <source>
        <dbReference type="ARBA" id="ARBA00078169"/>
    </source>
</evidence>
<comment type="catalytic activity">
    <reaction evidence="13">
        <text>docosanoyl-[(phenol)carboxyphthiodiolenone synthase] + 2 (S)-methylmalonyl-CoA + 3 malonyl-CoA + 5 NADPH + 10 H(+) = C34-carboxyphthiodiolenone-[(phenol)carboxyphthiodiolenone synthase] + 5 CO2 + 5 NADP(+) + 5 CoA + 2 H2O</text>
        <dbReference type="Rhea" id="RHEA:57752"/>
        <dbReference type="Rhea" id="RHEA-COMP:14987"/>
        <dbReference type="Rhea" id="RHEA-COMP:14988"/>
        <dbReference type="ChEBI" id="CHEBI:15377"/>
        <dbReference type="ChEBI" id="CHEBI:15378"/>
        <dbReference type="ChEBI" id="CHEBI:16526"/>
        <dbReference type="ChEBI" id="CHEBI:57287"/>
        <dbReference type="ChEBI" id="CHEBI:57327"/>
        <dbReference type="ChEBI" id="CHEBI:57384"/>
        <dbReference type="ChEBI" id="CHEBI:57783"/>
        <dbReference type="ChEBI" id="CHEBI:58349"/>
        <dbReference type="ChEBI" id="CHEBI:142237"/>
        <dbReference type="ChEBI" id="CHEBI:142238"/>
        <dbReference type="EC" id="2.3.1.292"/>
    </reaction>
</comment>
<dbReference type="InterPro" id="IPR016039">
    <property type="entry name" value="Thiolase-like"/>
</dbReference>
<keyword evidence="5" id="KW-0808">Transferase</keyword>
<evidence type="ECO:0000256" key="11">
    <source>
        <dbReference type="ARBA" id="ARBA00050973"/>
    </source>
</evidence>
<dbReference type="InterPro" id="IPR001227">
    <property type="entry name" value="Ac_transferase_dom_sf"/>
</dbReference>
<dbReference type="PROSITE" id="PS00606">
    <property type="entry name" value="KS3_1"/>
    <property type="match status" value="1"/>
</dbReference>
<dbReference type="Gene3D" id="3.40.50.150">
    <property type="entry name" value="Vaccinia Virus protein VP39"/>
    <property type="match status" value="1"/>
</dbReference>
<proteinExistence type="predicted"/>
<dbReference type="SMART" id="SM00827">
    <property type="entry name" value="PKS_AT"/>
    <property type="match status" value="1"/>
</dbReference>
<keyword evidence="6" id="KW-0276">Fatty acid metabolism</keyword>
<dbReference type="FunFam" id="3.40.47.10:FF:000042">
    <property type="entry name" value="Polyketide synthase Pks13"/>
    <property type="match status" value="1"/>
</dbReference>
<name>A0A951UQS6_9CYAN</name>
<evidence type="ECO:0000256" key="10">
    <source>
        <dbReference type="ARBA" id="ARBA00023268"/>
    </source>
</evidence>
<keyword evidence="10" id="KW-0511">Multifunctional enzyme</keyword>
<evidence type="ECO:0000256" key="4">
    <source>
        <dbReference type="ARBA" id="ARBA00022553"/>
    </source>
</evidence>
<dbReference type="Pfam" id="PF08659">
    <property type="entry name" value="KR"/>
    <property type="match status" value="1"/>
</dbReference>
<dbReference type="InterPro" id="IPR013217">
    <property type="entry name" value="Methyltransf_12"/>
</dbReference>
<dbReference type="GO" id="GO:0016491">
    <property type="term" value="F:oxidoreductase activity"/>
    <property type="evidence" value="ECO:0007669"/>
    <property type="project" value="UniProtKB-KW"/>
</dbReference>
<dbReference type="InterPro" id="IPR018201">
    <property type="entry name" value="Ketoacyl_synth_AS"/>
</dbReference>
<comment type="catalytic activity">
    <reaction evidence="14">
        <text>icosanoyl-[(phenol)carboxyphthiodiolenone synthase] + 2 (S)-methylmalonyl-CoA + 3 malonyl-CoA + 5 NADPH + 10 H(+) = C32-carboxyphthiodiolenone-[(phenol)carboxyphthiodiolenone synthase] + 5 CO2 + 5 NADP(+) + 5 CoA + 2 H2O</text>
        <dbReference type="Rhea" id="RHEA:57748"/>
        <dbReference type="Rhea" id="RHEA-COMP:14985"/>
        <dbReference type="Rhea" id="RHEA-COMP:14986"/>
        <dbReference type="ChEBI" id="CHEBI:15377"/>
        <dbReference type="ChEBI" id="CHEBI:15378"/>
        <dbReference type="ChEBI" id="CHEBI:16526"/>
        <dbReference type="ChEBI" id="CHEBI:57287"/>
        <dbReference type="ChEBI" id="CHEBI:57327"/>
        <dbReference type="ChEBI" id="CHEBI:57384"/>
        <dbReference type="ChEBI" id="CHEBI:57783"/>
        <dbReference type="ChEBI" id="CHEBI:58349"/>
        <dbReference type="ChEBI" id="CHEBI:87848"/>
        <dbReference type="ChEBI" id="CHEBI:142236"/>
        <dbReference type="EC" id="2.3.1.292"/>
    </reaction>
</comment>
<dbReference type="InterPro" id="IPR036736">
    <property type="entry name" value="ACP-like_sf"/>
</dbReference>
<keyword evidence="7" id="KW-0521">NADP</keyword>
<evidence type="ECO:0000256" key="15">
    <source>
        <dbReference type="ARBA" id="ARBA00058455"/>
    </source>
</evidence>
<evidence type="ECO:0000256" key="5">
    <source>
        <dbReference type="ARBA" id="ARBA00022679"/>
    </source>
</evidence>
<dbReference type="SUPFAM" id="SSF47336">
    <property type="entry name" value="ACP-like"/>
    <property type="match status" value="1"/>
</dbReference>
<evidence type="ECO:0000256" key="20">
    <source>
        <dbReference type="ARBA" id="ARBA00084020"/>
    </source>
</evidence>
<evidence type="ECO:0000256" key="2">
    <source>
        <dbReference type="ARBA" id="ARBA00001957"/>
    </source>
</evidence>
<comment type="catalytic activity">
    <reaction evidence="11">
        <text>17-(4-hydroxyphenyl)heptadecanoyl-[(phenol)carboxyphthiodiolenone synthase] + 2 (S)-methylmalonyl-CoA + 3 malonyl-CoA + 5 NADPH + 10 H(+) = C35-(phenol)carboxyphthiodiolenone-[(phenol)carboxyphthiodiolenone synthase] + 5 CO2 + 5 NADP(+) + 5 CoA + 2 H2O</text>
        <dbReference type="Rhea" id="RHEA:57756"/>
        <dbReference type="Rhea" id="RHEA-COMP:14272"/>
        <dbReference type="Rhea" id="RHEA-COMP:14989"/>
        <dbReference type="ChEBI" id="CHEBI:15377"/>
        <dbReference type="ChEBI" id="CHEBI:15378"/>
        <dbReference type="ChEBI" id="CHEBI:16526"/>
        <dbReference type="ChEBI" id="CHEBI:57287"/>
        <dbReference type="ChEBI" id="CHEBI:57327"/>
        <dbReference type="ChEBI" id="CHEBI:57384"/>
        <dbReference type="ChEBI" id="CHEBI:57783"/>
        <dbReference type="ChEBI" id="CHEBI:58349"/>
        <dbReference type="ChEBI" id="CHEBI:133300"/>
        <dbReference type="ChEBI" id="CHEBI:142259"/>
        <dbReference type="EC" id="2.3.1.292"/>
    </reaction>
</comment>
<evidence type="ECO:0000256" key="8">
    <source>
        <dbReference type="ARBA" id="ARBA00023002"/>
    </source>
</evidence>
<accession>A0A951UQS6</accession>
<comment type="catalytic activity">
    <reaction evidence="12">
        <text>19-(4-hydroxyphenyl)nonadecanoyl-[(phenol)carboxyphthiodiolenone synthase] + 2 (S)-methylmalonyl-CoA + 3 malonyl-CoA + 5 NADPH + 10 H(+) = C37-(phenol)carboxyphthiodiolenone-[(phenol)carboxyphthiodiolenone synthase] + 5 CO2 + 5 NADP(+) + 5 CoA + 2 H2O</text>
        <dbReference type="Rhea" id="RHEA:57760"/>
        <dbReference type="Rhea" id="RHEA-COMP:14273"/>
        <dbReference type="Rhea" id="RHEA-COMP:14990"/>
        <dbReference type="ChEBI" id="CHEBI:15377"/>
        <dbReference type="ChEBI" id="CHEBI:15378"/>
        <dbReference type="ChEBI" id="CHEBI:16526"/>
        <dbReference type="ChEBI" id="CHEBI:57287"/>
        <dbReference type="ChEBI" id="CHEBI:57327"/>
        <dbReference type="ChEBI" id="CHEBI:57384"/>
        <dbReference type="ChEBI" id="CHEBI:57783"/>
        <dbReference type="ChEBI" id="CHEBI:58349"/>
        <dbReference type="ChEBI" id="CHEBI:133301"/>
        <dbReference type="ChEBI" id="CHEBI:142260"/>
        <dbReference type="EC" id="2.3.1.292"/>
    </reaction>
</comment>
<dbReference type="InterPro" id="IPR014031">
    <property type="entry name" value="Ketoacyl_synth_C"/>
</dbReference>
<evidence type="ECO:0000256" key="12">
    <source>
        <dbReference type="ARBA" id="ARBA00051971"/>
    </source>
</evidence>
<dbReference type="EC" id="2.3.1.292" evidence="16"/>
<dbReference type="InterPro" id="IPR049490">
    <property type="entry name" value="C883_1060-like_KR_N"/>
</dbReference>
<dbReference type="InterPro" id="IPR057326">
    <property type="entry name" value="KR_dom"/>
</dbReference>
<evidence type="ECO:0000256" key="18">
    <source>
        <dbReference type="ARBA" id="ARBA00075053"/>
    </source>
</evidence>
<evidence type="ECO:0000256" key="6">
    <source>
        <dbReference type="ARBA" id="ARBA00022832"/>
    </source>
</evidence>
<reference evidence="24" key="1">
    <citation type="submission" date="2021-05" db="EMBL/GenBank/DDBJ databases">
        <authorList>
            <person name="Pietrasiak N."/>
            <person name="Ward R."/>
            <person name="Stajich J.E."/>
            <person name="Kurbessoian T."/>
        </authorList>
    </citation>
    <scope>NUCLEOTIDE SEQUENCE</scope>
    <source>
        <strain evidence="24">UHER 2000/2452</strain>
    </source>
</reference>
<keyword evidence="3" id="KW-0596">Phosphopantetheine</keyword>
<dbReference type="GO" id="GO:0004312">
    <property type="term" value="F:fatty acid synthase activity"/>
    <property type="evidence" value="ECO:0007669"/>
    <property type="project" value="TreeGrafter"/>
</dbReference>
<evidence type="ECO:0000256" key="7">
    <source>
        <dbReference type="ARBA" id="ARBA00022857"/>
    </source>
</evidence>
<dbReference type="InterPro" id="IPR014043">
    <property type="entry name" value="Acyl_transferase_dom"/>
</dbReference>